<dbReference type="AlphaFoldDB" id="A0AAD4U412"/>
<evidence type="ECO:0000313" key="3">
    <source>
        <dbReference type="Proteomes" id="UP001214576"/>
    </source>
</evidence>
<gene>
    <name evidence="2" type="ORF">MG293_010455</name>
</gene>
<evidence type="ECO:0000256" key="1">
    <source>
        <dbReference type="SAM" id="MobiDB-lite"/>
    </source>
</evidence>
<dbReference type="Proteomes" id="UP001214576">
    <property type="component" value="Unassembled WGS sequence"/>
</dbReference>
<comment type="caution">
    <text evidence="2">The sequence shown here is derived from an EMBL/GenBank/DDBJ whole genome shotgun (WGS) entry which is preliminary data.</text>
</comment>
<feature type="region of interest" description="Disordered" evidence="1">
    <location>
        <begin position="1"/>
        <end position="55"/>
    </location>
</feature>
<keyword evidence="3" id="KW-1185">Reference proteome</keyword>
<organism evidence="2 3">
    <name type="scientific">Ovis ammon polii</name>
    <dbReference type="NCBI Taxonomy" id="230172"/>
    <lineage>
        <taxon>Eukaryota</taxon>
        <taxon>Metazoa</taxon>
        <taxon>Chordata</taxon>
        <taxon>Craniata</taxon>
        <taxon>Vertebrata</taxon>
        <taxon>Euteleostomi</taxon>
        <taxon>Mammalia</taxon>
        <taxon>Eutheria</taxon>
        <taxon>Laurasiatheria</taxon>
        <taxon>Artiodactyla</taxon>
        <taxon>Ruminantia</taxon>
        <taxon>Pecora</taxon>
        <taxon>Bovidae</taxon>
        <taxon>Caprinae</taxon>
        <taxon>Ovis</taxon>
    </lineage>
</organism>
<protein>
    <submittedName>
        <fullName evidence="2">Uncharacterized protein</fullName>
    </submittedName>
</protein>
<sequence length="107" mass="10908">MARINNETTQVQPAARAGPPLSGVRGRPGRGSVEKLEPVEAPACQEAPAPSTGSLPFTPLSANLVPFAVGPELAFCGAARRGVEDGQAGDMGTRKGGRKTQLKASEG</sequence>
<feature type="compositionally biased region" description="Polar residues" evidence="1">
    <location>
        <begin position="1"/>
        <end position="12"/>
    </location>
</feature>
<accession>A0AAD4U412</accession>
<feature type="region of interest" description="Disordered" evidence="1">
    <location>
        <begin position="82"/>
        <end position="107"/>
    </location>
</feature>
<evidence type="ECO:0000313" key="2">
    <source>
        <dbReference type="EMBL" id="KAI4539063.1"/>
    </source>
</evidence>
<dbReference type="EMBL" id="JAKZEL010000011">
    <property type="protein sequence ID" value="KAI4539063.1"/>
    <property type="molecule type" value="Genomic_DNA"/>
</dbReference>
<name>A0AAD4U412_OVIAM</name>
<reference evidence="2" key="1">
    <citation type="submission" date="2022-03" db="EMBL/GenBank/DDBJ databases">
        <title>Genomic analyses of argali, domestic sheep and their hybrids provide insights into chromosomal evolution, heterosis and genetic basis of agronomic traits.</title>
        <authorList>
            <person name="Li M."/>
        </authorList>
    </citation>
    <scope>NUCLEOTIDE SEQUENCE</scope>
    <source>
        <strain evidence="2">CAU-MHL-2022a</strain>
        <tissue evidence="2">Skin</tissue>
    </source>
</reference>
<proteinExistence type="predicted"/>